<feature type="region of interest" description="Disordered" evidence="2">
    <location>
        <begin position="1"/>
        <end position="34"/>
    </location>
</feature>
<keyword evidence="1" id="KW-0175">Coiled coil</keyword>
<dbReference type="GO" id="GO:0019901">
    <property type="term" value="F:protein kinase binding"/>
    <property type="evidence" value="ECO:0007669"/>
    <property type="project" value="TreeGrafter"/>
</dbReference>
<dbReference type="EMBL" id="UYRR01031105">
    <property type="protein sequence ID" value="VDK45898.1"/>
    <property type="molecule type" value="Genomic_DNA"/>
</dbReference>
<organism evidence="5">
    <name type="scientific">Anisakis simplex</name>
    <name type="common">Herring worm</name>
    <dbReference type="NCBI Taxonomy" id="6269"/>
    <lineage>
        <taxon>Eukaryota</taxon>
        <taxon>Metazoa</taxon>
        <taxon>Ecdysozoa</taxon>
        <taxon>Nematoda</taxon>
        <taxon>Chromadorea</taxon>
        <taxon>Rhabditida</taxon>
        <taxon>Spirurina</taxon>
        <taxon>Ascaridomorpha</taxon>
        <taxon>Ascaridoidea</taxon>
        <taxon>Anisakidae</taxon>
        <taxon>Anisakis</taxon>
        <taxon>Anisakis simplex complex</taxon>
    </lineage>
</organism>
<dbReference type="OrthoDB" id="5799239at2759"/>
<dbReference type="AlphaFoldDB" id="A0A0M3JVU0"/>
<proteinExistence type="predicted"/>
<dbReference type="GO" id="GO:0005737">
    <property type="term" value="C:cytoplasm"/>
    <property type="evidence" value="ECO:0007669"/>
    <property type="project" value="TreeGrafter"/>
</dbReference>
<dbReference type="GO" id="GO:0005814">
    <property type="term" value="C:centriole"/>
    <property type="evidence" value="ECO:0007669"/>
    <property type="project" value="TreeGrafter"/>
</dbReference>
<dbReference type="GO" id="GO:0071539">
    <property type="term" value="P:protein localization to centrosome"/>
    <property type="evidence" value="ECO:0007669"/>
    <property type="project" value="InterPro"/>
</dbReference>
<reference evidence="5" key="1">
    <citation type="submission" date="2017-02" db="UniProtKB">
        <authorList>
            <consortium name="WormBaseParasite"/>
        </authorList>
    </citation>
    <scope>IDENTIFICATION</scope>
</reference>
<dbReference type="PANTHER" id="PTHR16029:SF11">
    <property type="entry name" value="CENTROSOMAL PROTEIN OF 192 KDA"/>
    <property type="match status" value="1"/>
</dbReference>
<evidence type="ECO:0000256" key="2">
    <source>
        <dbReference type="SAM" id="MobiDB-lite"/>
    </source>
</evidence>
<evidence type="ECO:0000313" key="5">
    <source>
        <dbReference type="WBParaSite" id="ASIM_0001235601-mRNA-1"/>
    </source>
</evidence>
<keyword evidence="4" id="KW-1185">Reference proteome</keyword>
<name>A0A0M3JVU0_ANISI</name>
<dbReference type="Proteomes" id="UP000267096">
    <property type="component" value="Unassembled WGS sequence"/>
</dbReference>
<dbReference type="GO" id="GO:0051298">
    <property type="term" value="P:centrosome duplication"/>
    <property type="evidence" value="ECO:0007669"/>
    <property type="project" value="InterPro"/>
</dbReference>
<reference evidence="3 4" key="2">
    <citation type="submission" date="2018-11" db="EMBL/GenBank/DDBJ databases">
        <authorList>
            <consortium name="Pathogen Informatics"/>
        </authorList>
    </citation>
    <scope>NUCLEOTIDE SEQUENCE [LARGE SCALE GENOMIC DNA]</scope>
</reference>
<dbReference type="GO" id="GO:0090307">
    <property type="term" value="P:mitotic spindle assembly"/>
    <property type="evidence" value="ECO:0007669"/>
    <property type="project" value="TreeGrafter"/>
</dbReference>
<dbReference type="GO" id="GO:0000242">
    <property type="term" value="C:pericentriolar material"/>
    <property type="evidence" value="ECO:0007669"/>
    <property type="project" value="TreeGrafter"/>
</dbReference>
<evidence type="ECO:0000313" key="4">
    <source>
        <dbReference type="Proteomes" id="UP000267096"/>
    </source>
</evidence>
<evidence type="ECO:0000256" key="1">
    <source>
        <dbReference type="SAM" id="Coils"/>
    </source>
</evidence>
<gene>
    <name evidence="3" type="ORF">ASIM_LOCUS11822</name>
</gene>
<accession>A0A0M3JVU0</accession>
<dbReference type="WBParaSite" id="ASIM_0001235601-mRNA-1">
    <property type="protein sequence ID" value="ASIM_0001235601-mRNA-1"/>
    <property type="gene ID" value="ASIM_0001235601"/>
</dbReference>
<dbReference type="InterPro" id="IPR039103">
    <property type="entry name" value="Spd-2/CEP192"/>
</dbReference>
<evidence type="ECO:0000313" key="3">
    <source>
        <dbReference type="EMBL" id="VDK45898.1"/>
    </source>
</evidence>
<feature type="coiled-coil region" evidence="1">
    <location>
        <begin position="343"/>
        <end position="370"/>
    </location>
</feature>
<dbReference type="GO" id="GO:0090222">
    <property type="term" value="P:centrosome-templated microtubule nucleation"/>
    <property type="evidence" value="ECO:0007669"/>
    <property type="project" value="InterPro"/>
</dbReference>
<sequence length="508" mass="56787">MQISSNSIAEERSVVLPSKDMYGSPMTSTPFADHRSKRTNLHDLSRECASISAIAVLPERMPSARAQYSSTRTVENKRVAFLEPKTNMNSISPIIRQNTLLSSSAIDRALSESRVVSMNDSQLIAALNNARKRTEHLTFKVPDLIGSNSQGNAISSTRNIYKHRERVGMEPLRSNNQIENIHQSNGGNMWNGDAGVQERENIPTAVEVRGIECGELQQSGSVMLKRREDYCLHVTFKPNTAAFFKSAICIVVRNVERISYSIPVRGAGGTAILILRDQGHDISRMKDGSFVLTTSHPISVPIEIKNVGVRDAFAVISVLDSTTKKRIDRVNILPSDKAVILRRQKMKFEIKIDEKELEEARNRVDTTAATFGSTSALCGRSNYVIRVIWAEELLRYRLKRAEEELGREWKVDEISFTRGVFANEEKAKLATAACSAPYNVADRDTFECHLRVMTISVADNRRFIVRQQPQRQTQHDDAQVVVLEPDATLTAPDATTAIIQDVTLVPHK</sequence>
<dbReference type="PANTHER" id="PTHR16029">
    <property type="entry name" value="CENTROSOMAL PROTEIN OF 192 KDA"/>
    <property type="match status" value="1"/>
</dbReference>
<protein>
    <submittedName>
        <fullName evidence="5">Spindle-defective protein 2 (inferred by orthology to a C. elegans protein)</fullName>
    </submittedName>
</protein>